<keyword evidence="5" id="KW-0472">Membrane</keyword>
<keyword evidence="5" id="KW-0812">Transmembrane</keyword>
<dbReference type="InterPro" id="IPR050465">
    <property type="entry name" value="UPF0194_transport"/>
</dbReference>
<evidence type="ECO:0000259" key="7">
    <source>
        <dbReference type="Pfam" id="PF25990"/>
    </source>
</evidence>
<accession>A0A0J1FT05</accession>
<dbReference type="Gene3D" id="2.40.30.170">
    <property type="match status" value="1"/>
</dbReference>
<name>A0A0J1FT05_9FIRM</name>
<dbReference type="Gene3D" id="2.40.50.100">
    <property type="match status" value="1"/>
</dbReference>
<dbReference type="Proteomes" id="UP000036356">
    <property type="component" value="Unassembled WGS sequence"/>
</dbReference>
<feature type="domain" description="YknX-like C-terminal permuted SH3-like" evidence="6">
    <location>
        <begin position="342"/>
        <end position="409"/>
    </location>
</feature>
<evidence type="ECO:0000256" key="2">
    <source>
        <dbReference type="ARBA" id="ARBA00009477"/>
    </source>
</evidence>
<dbReference type="Gene3D" id="1.10.287.470">
    <property type="entry name" value="Helix hairpin bin"/>
    <property type="match status" value="1"/>
</dbReference>
<dbReference type="GO" id="GO:0016020">
    <property type="term" value="C:membrane"/>
    <property type="evidence" value="ECO:0007669"/>
    <property type="project" value="InterPro"/>
</dbReference>
<evidence type="ECO:0000256" key="5">
    <source>
        <dbReference type="SAM" id="Phobius"/>
    </source>
</evidence>
<dbReference type="NCBIfam" id="TIGR01730">
    <property type="entry name" value="RND_mfp"/>
    <property type="match status" value="1"/>
</dbReference>
<organism evidence="8 9">
    <name type="scientific">Desulfosporosinus acididurans</name>
    <dbReference type="NCBI Taxonomy" id="476652"/>
    <lineage>
        <taxon>Bacteria</taxon>
        <taxon>Bacillati</taxon>
        <taxon>Bacillota</taxon>
        <taxon>Clostridia</taxon>
        <taxon>Eubacteriales</taxon>
        <taxon>Desulfitobacteriaceae</taxon>
        <taxon>Desulfosporosinus</taxon>
    </lineage>
</organism>
<evidence type="ECO:0000256" key="4">
    <source>
        <dbReference type="SAM" id="Coils"/>
    </source>
</evidence>
<dbReference type="Pfam" id="PF25990">
    <property type="entry name" value="Beta-barrel_YknX"/>
    <property type="match status" value="1"/>
</dbReference>
<dbReference type="AlphaFoldDB" id="A0A0J1FT05"/>
<sequence>MKKRLWWGIGIVVVLLAAGGWWFSRNAQSPLKVSAGKVSPISMQEDIYATGSVVPNSRQDVYVLNPGLVSKVTVKAGDSVKTGQVLVGLDQTLANAQVAQAQANVDAAQAGVNAAQGNVTDLKQAQSAVQSSAATAGAAQAGAGTVNISGTGGGNINGNSGSAGLNPASGGSAFPSALSSSGLGSSVHQAEGTLAQSQAALKQAQEALQVAQAQRDQLTYKSSLDGTALEVNVQAGNPAPVQQPLVVIADLKHMNVNMQLNEMDAAKLKMGGKVTVTSKTLGSTSLTGVIAKIAPEAVIQPSAQGNASPTVAVTVRLDQAPVLLKPGYSVTVQAIVATKKNVLAVPLESVFQEGSKNYVYRIQNGLLHKTEVKVGIGNDTDQEITAGLKSGDQIVLNPTNQLSEGQAVTPDLGSDGA</sequence>
<dbReference type="PANTHER" id="PTHR32347">
    <property type="entry name" value="EFFLUX SYSTEM COMPONENT YKNX-RELATED"/>
    <property type="match status" value="1"/>
</dbReference>
<comment type="similarity">
    <text evidence="2">Belongs to the membrane fusion protein (MFP) (TC 8.A.1) family.</text>
</comment>
<dbReference type="GO" id="GO:0022857">
    <property type="term" value="F:transmembrane transporter activity"/>
    <property type="evidence" value="ECO:0007669"/>
    <property type="project" value="InterPro"/>
</dbReference>
<reference evidence="8 9" key="1">
    <citation type="submission" date="2015-06" db="EMBL/GenBank/DDBJ databases">
        <title>Draft genome of the moderately acidophilic sulfate reducer Candidatus Desulfosporosinus acididurans strain M1.</title>
        <authorList>
            <person name="Poehlein A."/>
            <person name="Petzsch P."/>
            <person name="Johnson B.D."/>
            <person name="Schloemann M."/>
            <person name="Daniel R."/>
            <person name="Muehling M."/>
        </authorList>
    </citation>
    <scope>NUCLEOTIDE SEQUENCE [LARGE SCALE GENOMIC DNA]</scope>
    <source>
        <strain evidence="8 9">M1</strain>
    </source>
</reference>
<keyword evidence="5" id="KW-1133">Transmembrane helix</keyword>
<dbReference type="PANTHER" id="PTHR32347:SF14">
    <property type="entry name" value="EFFLUX SYSTEM COMPONENT YKNX-RELATED"/>
    <property type="match status" value="1"/>
</dbReference>
<evidence type="ECO:0000259" key="6">
    <source>
        <dbReference type="Pfam" id="PF25989"/>
    </source>
</evidence>
<proteinExistence type="inferred from homology"/>
<evidence type="ECO:0000256" key="1">
    <source>
        <dbReference type="ARBA" id="ARBA00004196"/>
    </source>
</evidence>
<dbReference type="GO" id="GO:0030313">
    <property type="term" value="C:cell envelope"/>
    <property type="evidence" value="ECO:0007669"/>
    <property type="project" value="UniProtKB-SubCell"/>
</dbReference>
<keyword evidence="9" id="KW-1185">Reference proteome</keyword>
<feature type="transmembrane region" description="Helical" evidence="5">
    <location>
        <begin position="5"/>
        <end position="23"/>
    </location>
</feature>
<comment type="subcellular location">
    <subcellularLocation>
        <location evidence="1">Cell envelope</location>
    </subcellularLocation>
</comment>
<dbReference type="InterPro" id="IPR058636">
    <property type="entry name" value="Beta-barrel_YknX"/>
</dbReference>
<dbReference type="STRING" id="476652.DEAC_c21370"/>
<dbReference type="InterPro" id="IPR058637">
    <property type="entry name" value="YknX-like_C"/>
</dbReference>
<dbReference type="PATRIC" id="fig|476652.3.peg.2212"/>
<feature type="coiled-coil region" evidence="4">
    <location>
        <begin position="187"/>
        <end position="221"/>
    </location>
</feature>
<dbReference type="Gene3D" id="2.40.420.20">
    <property type="match status" value="1"/>
</dbReference>
<protein>
    <submittedName>
        <fullName evidence="8">Putative efflux system component YknX</fullName>
    </submittedName>
</protein>
<evidence type="ECO:0000256" key="3">
    <source>
        <dbReference type="ARBA" id="ARBA00023054"/>
    </source>
</evidence>
<keyword evidence="3 4" id="KW-0175">Coiled coil</keyword>
<evidence type="ECO:0000313" key="9">
    <source>
        <dbReference type="Proteomes" id="UP000036356"/>
    </source>
</evidence>
<dbReference type="SUPFAM" id="SSF111369">
    <property type="entry name" value="HlyD-like secretion proteins"/>
    <property type="match status" value="1"/>
</dbReference>
<comment type="caution">
    <text evidence="8">The sequence shown here is derived from an EMBL/GenBank/DDBJ whole genome shotgun (WGS) entry which is preliminary data.</text>
</comment>
<dbReference type="InterPro" id="IPR006143">
    <property type="entry name" value="RND_pump_MFP"/>
</dbReference>
<dbReference type="RefSeq" id="WP_047809979.1">
    <property type="nucleotide sequence ID" value="NZ_LDZY01000006.1"/>
</dbReference>
<evidence type="ECO:0000313" key="8">
    <source>
        <dbReference type="EMBL" id="KLU66098.1"/>
    </source>
</evidence>
<dbReference type="Pfam" id="PF25989">
    <property type="entry name" value="YknX_C"/>
    <property type="match status" value="1"/>
</dbReference>
<feature type="domain" description="YknX-like beta-barrel" evidence="7">
    <location>
        <begin position="254"/>
        <end position="333"/>
    </location>
</feature>
<gene>
    <name evidence="8" type="primary">yknX</name>
    <name evidence="8" type="ORF">DEAC_c21370</name>
</gene>
<dbReference type="EMBL" id="LDZY01000006">
    <property type="protein sequence ID" value="KLU66098.1"/>
    <property type="molecule type" value="Genomic_DNA"/>
</dbReference>